<reference evidence="1 2" key="1">
    <citation type="journal article" date="2013" name="Genome Announc.">
        <title>Draft Genome Sequence of the Psychrophilic and Alkaliphilic Rhodonellum psychrophilum Strain GCM71T.</title>
        <authorList>
            <person name="Hauptmann A.L."/>
            <person name="Glaring M.A."/>
            <person name="Hallin P.F."/>
            <person name="Prieme A."/>
            <person name="Stougaard P."/>
        </authorList>
    </citation>
    <scope>NUCLEOTIDE SEQUENCE [LARGE SCALE GENOMIC DNA]</scope>
    <source>
        <strain evidence="1 2">GCM71</strain>
    </source>
</reference>
<keyword evidence="2" id="KW-1185">Reference proteome</keyword>
<name>U5BQA0_9BACT</name>
<protein>
    <submittedName>
        <fullName evidence="1">Uncharacterized protein</fullName>
    </submittedName>
</protein>
<proteinExistence type="predicted"/>
<dbReference type="EMBL" id="AWXR01000022">
    <property type="protein sequence ID" value="ERM82745.1"/>
    <property type="molecule type" value="Genomic_DNA"/>
</dbReference>
<evidence type="ECO:0000313" key="1">
    <source>
        <dbReference type="EMBL" id="ERM82745.1"/>
    </source>
</evidence>
<dbReference type="AlphaFoldDB" id="U5BQA0"/>
<organism evidence="1 2">
    <name type="scientific">Rhodonellum psychrophilum GCM71 = DSM 17998</name>
    <dbReference type="NCBI Taxonomy" id="1123057"/>
    <lineage>
        <taxon>Bacteria</taxon>
        <taxon>Pseudomonadati</taxon>
        <taxon>Bacteroidota</taxon>
        <taxon>Cytophagia</taxon>
        <taxon>Cytophagales</taxon>
        <taxon>Cytophagaceae</taxon>
        <taxon>Rhodonellum</taxon>
    </lineage>
</organism>
<dbReference type="Proteomes" id="UP000016843">
    <property type="component" value="Unassembled WGS sequence"/>
</dbReference>
<accession>U5BQA0</accession>
<sequence length="47" mass="5173">MNSADQTGYSLHWSCQAFFWCDREGFGDITLKNTGSTLKSTGIGDPK</sequence>
<evidence type="ECO:0000313" key="2">
    <source>
        <dbReference type="Proteomes" id="UP000016843"/>
    </source>
</evidence>
<gene>
    <name evidence="1" type="ORF">P872_04305</name>
</gene>
<comment type="caution">
    <text evidence="1">The sequence shown here is derived from an EMBL/GenBank/DDBJ whole genome shotgun (WGS) entry which is preliminary data.</text>
</comment>